<dbReference type="InterPro" id="IPR043066">
    <property type="entry name" value="CsoSCA_C_sf"/>
</dbReference>
<evidence type="ECO:0000256" key="8">
    <source>
        <dbReference type="ARBA" id="ARBA00023669"/>
    </source>
</evidence>
<dbReference type="Pfam" id="PF20686">
    <property type="entry name" value="CsoSCA_cat"/>
    <property type="match status" value="1"/>
</dbReference>
<evidence type="ECO:0000256" key="4">
    <source>
        <dbReference type="ARBA" id="ARBA00022833"/>
    </source>
</evidence>
<dbReference type="Gene3D" id="3.30.1330.140">
    <property type="entry name" value="Carboxysome Shell Carbonic Anhydrase, C-terminal domain"/>
    <property type="match status" value="1"/>
</dbReference>
<dbReference type="EMBL" id="VJON01000008">
    <property type="protein sequence ID" value="TSE35398.1"/>
    <property type="molecule type" value="Genomic_DNA"/>
</dbReference>
<comment type="caution">
    <text evidence="17">The sequence shown here is derived from an EMBL/GenBank/DDBJ whole genome shotgun (WGS) entry which is preliminary data.</text>
</comment>
<feature type="domain" description="Carboxysome Shell Carbonic Anhydrase N-terminal" evidence="16">
    <location>
        <begin position="49"/>
        <end position="138"/>
    </location>
</feature>
<evidence type="ECO:0000256" key="7">
    <source>
        <dbReference type="ARBA" id="ARBA00023587"/>
    </source>
</evidence>
<keyword evidence="5" id="KW-0456">Lyase</keyword>
<reference evidence="17 18" key="1">
    <citation type="submission" date="2019-07" db="EMBL/GenBank/DDBJ databases">
        <title>Tepidimonas charontis SPSP-6 draft genome.</title>
        <authorList>
            <person name="Da Costa M.S."/>
            <person name="Froufe H.J.C."/>
            <person name="Egas C."/>
            <person name="Albuquerque L."/>
        </authorList>
    </citation>
    <scope>NUCLEOTIDE SEQUENCE [LARGE SCALE GENOMIC DNA]</scope>
    <source>
        <strain evidence="17 18">SPSP-6</strain>
    </source>
</reference>
<evidence type="ECO:0000256" key="6">
    <source>
        <dbReference type="ARBA" id="ARBA00023300"/>
    </source>
</evidence>
<dbReference type="Proteomes" id="UP000318294">
    <property type="component" value="Unassembled WGS sequence"/>
</dbReference>
<dbReference type="Pfam" id="PF20687">
    <property type="entry name" value="CsoSCA_N"/>
    <property type="match status" value="1"/>
</dbReference>
<feature type="domain" description="Carboxysome Shell Carbonic Anhydrase catalytic" evidence="15">
    <location>
        <begin position="160"/>
        <end position="387"/>
    </location>
</feature>
<evidence type="ECO:0000256" key="3">
    <source>
        <dbReference type="ARBA" id="ARBA00022723"/>
    </source>
</evidence>
<evidence type="ECO:0000256" key="9">
    <source>
        <dbReference type="ARBA" id="ARBA00024021"/>
    </source>
</evidence>
<organism evidence="17 18">
    <name type="scientific">Tepidimonas charontis</name>
    <dbReference type="NCBI Taxonomy" id="2267262"/>
    <lineage>
        <taxon>Bacteria</taxon>
        <taxon>Pseudomonadati</taxon>
        <taxon>Pseudomonadota</taxon>
        <taxon>Betaproteobacteria</taxon>
        <taxon>Burkholderiales</taxon>
        <taxon>Tepidimonas</taxon>
    </lineage>
</organism>
<dbReference type="GO" id="GO:0015977">
    <property type="term" value="P:carbon fixation"/>
    <property type="evidence" value="ECO:0007669"/>
    <property type="project" value="UniProtKB-UniRule"/>
</dbReference>
<evidence type="ECO:0000256" key="11">
    <source>
        <dbReference type="ARBA" id="ARBA00024446"/>
    </source>
</evidence>
<comment type="catalytic activity">
    <reaction evidence="12">
        <text>hydrogencarbonate + H(+) = CO2 + H2O</text>
        <dbReference type="Rhea" id="RHEA:10748"/>
        <dbReference type="ChEBI" id="CHEBI:15377"/>
        <dbReference type="ChEBI" id="CHEBI:15378"/>
        <dbReference type="ChEBI" id="CHEBI:16526"/>
        <dbReference type="ChEBI" id="CHEBI:17544"/>
        <dbReference type="EC" id="4.2.1.1"/>
    </reaction>
</comment>
<dbReference type="Gene3D" id="1.20.120.1310">
    <property type="entry name" value="Carboxysome Shell Carbonic Anhydrase, N-terminal helical domain"/>
    <property type="match status" value="1"/>
</dbReference>
<dbReference type="AlphaFoldDB" id="A0A554XHX3"/>
<evidence type="ECO:0000256" key="10">
    <source>
        <dbReference type="ARBA" id="ARBA00024121"/>
    </source>
</evidence>
<dbReference type="NCBIfam" id="TIGR02701">
    <property type="entry name" value="shell_carb_anhy"/>
    <property type="match status" value="1"/>
</dbReference>
<accession>A0A554XHX3</accession>
<keyword evidence="6" id="KW-0120">Carbon dioxide fixation</keyword>
<evidence type="ECO:0000313" key="18">
    <source>
        <dbReference type="Proteomes" id="UP000318294"/>
    </source>
</evidence>
<keyword evidence="11" id="KW-1283">Bacterial microcompartment</keyword>
<keyword evidence="18" id="KW-1185">Reference proteome</keyword>
<evidence type="ECO:0000256" key="12">
    <source>
        <dbReference type="ARBA" id="ARBA00048348"/>
    </source>
</evidence>
<dbReference type="GO" id="GO:0046872">
    <property type="term" value="F:metal ion binding"/>
    <property type="evidence" value="ECO:0007669"/>
    <property type="project" value="UniProtKB-KW"/>
</dbReference>
<comment type="similarity">
    <text evidence="9">Belongs to the beta-class carbonic anhydrase family. CsoSCA subfamily.</text>
</comment>
<dbReference type="GO" id="GO:0004089">
    <property type="term" value="F:carbonate dehydratase activity"/>
    <property type="evidence" value="ECO:0007669"/>
    <property type="project" value="UniProtKB-UniRule"/>
</dbReference>
<comment type="cofactor">
    <cofactor evidence="1">
        <name>Zn(2+)</name>
        <dbReference type="ChEBI" id="CHEBI:29105"/>
    </cofactor>
</comment>
<dbReference type="GO" id="GO:0031470">
    <property type="term" value="C:carboxysome"/>
    <property type="evidence" value="ECO:0007669"/>
    <property type="project" value="UniProtKB-SubCell"/>
</dbReference>
<dbReference type="InterPro" id="IPR048619">
    <property type="entry name" value="CsoSCA_N"/>
</dbReference>
<dbReference type="Pfam" id="PF08936">
    <property type="entry name" value="CsoSCA_C"/>
    <property type="match status" value="1"/>
</dbReference>
<evidence type="ECO:0000256" key="5">
    <source>
        <dbReference type="ARBA" id="ARBA00023239"/>
    </source>
</evidence>
<sequence length="512" mass="56354">MNTYKRMQALGRRPAAPALVRHIAVRRADGATLPSHPACAASDPQSCAHALVDARLNEALFRYERVIRDRFDAIEDVLRSLSPYQHDLDFAEKAQVMAEQRLGLRWPQSALEHAWVAGVDMKTLFAHATFEGVARCVASADFDQAAWRTALPLNVARWREFGYHTVDISPCADGRLQGLLPFVLRTVPDEAVLVKAYAGALFDIENDVADWAQRQVHQYASGVFGLDYLKVAVYHFSSSSPTQQGCAAHGSHDDVAITAAIERLYALRHAVAEQFGPDMAPQVVLIGVDTDLDAIRIHLPDISGRLHAQRFLDSAHLYRQTLGLPADVALGHIEQAVKSYAHDLGGLGAKGNESGMQGLAVAWLVANFSQIEYVLHHHAGRYAVIGHDEQFICVGDMVPRLHLRNQFYYAHLDTVEEGAADLDVGIRIFSGLNVRRGLPVPVLVHFQYSSAVPDSRARAVQRGQRIRAAIATRYAELCSRGLLQCCVAVSDRRGREPLAFVADDASVSPCMH</sequence>
<dbReference type="InterPro" id="IPR048620">
    <property type="entry name" value="CsoSCA_C"/>
</dbReference>
<feature type="domain" description="Carboxysome Shell Carbonic Anhydrase C-terminal" evidence="14">
    <location>
        <begin position="388"/>
        <end position="503"/>
    </location>
</feature>
<dbReference type="InterPro" id="IPR048539">
    <property type="entry name" value="CsoSCA_cat"/>
</dbReference>
<proteinExistence type="inferred from homology"/>
<evidence type="ECO:0000259" key="14">
    <source>
        <dbReference type="Pfam" id="PF08936"/>
    </source>
</evidence>
<evidence type="ECO:0000256" key="13">
    <source>
        <dbReference type="NCBIfam" id="TIGR02701"/>
    </source>
</evidence>
<protein>
    <recommendedName>
        <fullName evidence="10 13">Carboxysome shell carbonic anhydrase</fullName>
        <ecNumber evidence="2 13">4.2.1.1</ecNumber>
    </recommendedName>
</protein>
<keyword evidence="8" id="KW-1282">Carboxysome</keyword>
<keyword evidence="4" id="KW-0862">Zinc</keyword>
<name>A0A554XHX3_9BURK</name>
<evidence type="ECO:0000313" key="17">
    <source>
        <dbReference type="EMBL" id="TSE35398.1"/>
    </source>
</evidence>
<evidence type="ECO:0000259" key="16">
    <source>
        <dbReference type="Pfam" id="PF20687"/>
    </source>
</evidence>
<dbReference type="EC" id="4.2.1.1" evidence="2 13"/>
<evidence type="ECO:0000259" key="15">
    <source>
        <dbReference type="Pfam" id="PF20686"/>
    </source>
</evidence>
<gene>
    <name evidence="17" type="ORF">Tchar_00803</name>
</gene>
<dbReference type="InterPro" id="IPR043065">
    <property type="entry name" value="CsoSCA_N_sf"/>
</dbReference>
<dbReference type="OrthoDB" id="544846at2"/>
<keyword evidence="3" id="KW-0479">Metal-binding</keyword>
<dbReference type="RefSeq" id="WP_144327799.1">
    <property type="nucleotide sequence ID" value="NZ_VJON01000008.1"/>
</dbReference>
<comment type="subcellular location">
    <subcellularLocation>
        <location evidence="7">Carboxysome</location>
    </subcellularLocation>
</comment>
<evidence type="ECO:0000256" key="2">
    <source>
        <dbReference type="ARBA" id="ARBA00012925"/>
    </source>
</evidence>
<dbReference type="InterPro" id="IPR014074">
    <property type="entry name" value="Carboxysome_shell_carb_anhy"/>
</dbReference>
<evidence type="ECO:0000256" key="1">
    <source>
        <dbReference type="ARBA" id="ARBA00001947"/>
    </source>
</evidence>